<dbReference type="STRING" id="1958950.BZK31_04355"/>
<proteinExistence type="predicted"/>
<evidence type="ECO:0000313" key="2">
    <source>
        <dbReference type="Proteomes" id="UP000192815"/>
    </source>
</evidence>
<name>A0A1X0NC71_9PSED</name>
<organism evidence="1 2">
    <name type="scientific">Pseudomonas floridensis</name>
    <dbReference type="NCBI Taxonomy" id="1958950"/>
    <lineage>
        <taxon>Bacteria</taxon>
        <taxon>Pseudomonadati</taxon>
        <taxon>Pseudomonadota</taxon>
        <taxon>Gammaproteobacteria</taxon>
        <taxon>Pseudomonadales</taxon>
        <taxon>Pseudomonadaceae</taxon>
        <taxon>Pseudomonas</taxon>
    </lineage>
</organism>
<gene>
    <name evidence="1" type="ORF">BZK31_04355</name>
</gene>
<keyword evidence="2" id="KW-1185">Reference proteome</keyword>
<dbReference type="AlphaFoldDB" id="A0A1X0NC71"/>
<sequence length="75" mass="7721">MAERLTLSQADGAASGQGFLKVSVAANSQASGVWRWVVTGVSADLQGGAGTKTRHRSVMPLHGHDRTDLTQACGG</sequence>
<comment type="caution">
    <text evidence="1">The sequence shown here is derived from an EMBL/GenBank/DDBJ whole genome shotgun (WGS) entry which is preliminary data.</text>
</comment>
<protein>
    <submittedName>
        <fullName evidence="1">Uncharacterized protein</fullName>
    </submittedName>
</protein>
<evidence type="ECO:0000313" key="1">
    <source>
        <dbReference type="EMBL" id="ORC61199.1"/>
    </source>
</evidence>
<accession>A0A1X0NC71</accession>
<dbReference type="Proteomes" id="UP000192815">
    <property type="component" value="Unassembled WGS sequence"/>
</dbReference>
<reference evidence="2" key="1">
    <citation type="submission" date="2017-02" db="EMBL/GenBank/DDBJ databases">
        <title>Pseudomonas floridae sp. nov., a novel pathogenic bacterial species isolated from tomato.</title>
        <authorList>
            <person name="Timilsina S."/>
            <person name="Vallad G.E."/>
            <person name="Jones J.B."/>
        </authorList>
    </citation>
    <scope>NUCLEOTIDE SEQUENCE [LARGE SCALE GENOMIC DNA]</scope>
    <source>
        <strain evidence="2">GEV388</strain>
    </source>
</reference>
<dbReference type="EMBL" id="MUIO01000012">
    <property type="protein sequence ID" value="ORC61199.1"/>
    <property type="molecule type" value="Genomic_DNA"/>
</dbReference>